<dbReference type="AlphaFoldDB" id="A0A0W1ANC5"/>
<dbReference type="RefSeq" id="WP_083500008.1">
    <property type="nucleotide sequence ID" value="NZ_CAAAIQ010000003.1"/>
</dbReference>
<dbReference type="PATRIC" id="fig|66969.6.peg.316"/>
<keyword evidence="1" id="KW-0732">Signal</keyword>
<evidence type="ECO:0000256" key="1">
    <source>
        <dbReference type="SAM" id="SignalP"/>
    </source>
</evidence>
<feature type="chain" id="PRO_5006919992" evidence="1">
    <location>
        <begin position="25"/>
        <end position="110"/>
    </location>
</feature>
<sequence>MIIKTIKSISLAGLLFLSVPSVFAEGCCGSMGGINYCDSSAGRLVCQNGFYSTCYCTRHAVMDLQFLKGCCLWHGGVMSNVNAEGLVLCNDGSYSEECSLQKPIEKIAIY</sequence>
<dbReference type="OrthoDB" id="5645084at2"/>
<feature type="signal peptide" evidence="1">
    <location>
        <begin position="1"/>
        <end position="24"/>
    </location>
</feature>
<dbReference type="Proteomes" id="UP000054729">
    <property type="component" value="Unassembled WGS sequence"/>
</dbReference>
<gene>
    <name evidence="2" type="ORF">Lwal_0288</name>
</gene>
<evidence type="ECO:0000313" key="3">
    <source>
        <dbReference type="Proteomes" id="UP000054729"/>
    </source>
</evidence>
<organism evidence="2 3">
    <name type="scientific">Legionella waltersii</name>
    <dbReference type="NCBI Taxonomy" id="66969"/>
    <lineage>
        <taxon>Bacteria</taxon>
        <taxon>Pseudomonadati</taxon>
        <taxon>Pseudomonadota</taxon>
        <taxon>Gammaproteobacteria</taxon>
        <taxon>Legionellales</taxon>
        <taxon>Legionellaceae</taxon>
        <taxon>Legionella</taxon>
    </lineage>
</organism>
<name>A0A0W1ANC5_9GAMM</name>
<evidence type="ECO:0000313" key="2">
    <source>
        <dbReference type="EMBL" id="KTD82810.1"/>
    </source>
</evidence>
<dbReference type="STRING" id="66969.Lwal_0288"/>
<comment type="caution">
    <text evidence="2">The sequence shown here is derived from an EMBL/GenBank/DDBJ whole genome shotgun (WGS) entry which is preliminary data.</text>
</comment>
<accession>A0A0W1ANC5</accession>
<protein>
    <submittedName>
        <fullName evidence="2">Neurogenic locus notch like protein</fullName>
    </submittedName>
</protein>
<dbReference type="EMBL" id="LNZB01000006">
    <property type="protein sequence ID" value="KTD82810.1"/>
    <property type="molecule type" value="Genomic_DNA"/>
</dbReference>
<reference evidence="2 3" key="1">
    <citation type="submission" date="2015-11" db="EMBL/GenBank/DDBJ databases">
        <title>Genomic analysis of 38 Legionella species identifies large and diverse effector repertoires.</title>
        <authorList>
            <person name="Burstein D."/>
            <person name="Amaro F."/>
            <person name="Zusman T."/>
            <person name="Lifshitz Z."/>
            <person name="Cohen O."/>
            <person name="Gilbert J.A."/>
            <person name="Pupko T."/>
            <person name="Shuman H.A."/>
            <person name="Segal G."/>
        </authorList>
    </citation>
    <scope>NUCLEOTIDE SEQUENCE [LARGE SCALE GENOMIC DNA]</scope>
    <source>
        <strain evidence="2 3">ATCC 51914</strain>
    </source>
</reference>
<keyword evidence="3" id="KW-1185">Reference proteome</keyword>
<proteinExistence type="predicted"/>